<dbReference type="CDD" id="cd10911">
    <property type="entry name" value="PIN_LabA"/>
    <property type="match status" value="1"/>
</dbReference>
<dbReference type="Gene3D" id="3.40.50.1010">
    <property type="entry name" value="5'-nuclease"/>
    <property type="match status" value="1"/>
</dbReference>
<protein>
    <recommendedName>
        <fullName evidence="1">NYN domain-containing protein</fullName>
    </recommendedName>
</protein>
<dbReference type="Proteomes" id="UP000033934">
    <property type="component" value="Unassembled WGS sequence"/>
</dbReference>
<evidence type="ECO:0000259" key="1">
    <source>
        <dbReference type="Pfam" id="PF01936"/>
    </source>
</evidence>
<dbReference type="EMBL" id="LBVO01000027">
    <property type="protein sequence ID" value="KKQ89394.1"/>
    <property type="molecule type" value="Genomic_DNA"/>
</dbReference>
<evidence type="ECO:0000313" key="2">
    <source>
        <dbReference type="EMBL" id="KKQ89394.1"/>
    </source>
</evidence>
<dbReference type="GO" id="GO:0004540">
    <property type="term" value="F:RNA nuclease activity"/>
    <property type="evidence" value="ECO:0007669"/>
    <property type="project" value="InterPro"/>
</dbReference>
<name>A0A0G0NU46_9BACT</name>
<dbReference type="PANTHER" id="PTHR35458:SF2">
    <property type="entry name" value="SLR0755 PROTEIN"/>
    <property type="match status" value="1"/>
</dbReference>
<accession>A0A0G0NU46</accession>
<dbReference type="AlphaFoldDB" id="A0A0G0NU46"/>
<proteinExistence type="predicted"/>
<dbReference type="PANTHER" id="PTHR35458">
    <property type="entry name" value="SLR0755 PROTEIN"/>
    <property type="match status" value="1"/>
</dbReference>
<gene>
    <name evidence="2" type="ORF">UT11_C0027G0014</name>
</gene>
<feature type="domain" description="NYN" evidence="1">
    <location>
        <begin position="7"/>
        <end position="135"/>
    </location>
</feature>
<comment type="caution">
    <text evidence="2">The sequence shown here is derived from an EMBL/GenBank/DDBJ whole genome shotgun (WGS) entry which is preliminary data.</text>
</comment>
<dbReference type="Pfam" id="PF01936">
    <property type="entry name" value="NYN"/>
    <property type="match status" value="1"/>
</dbReference>
<reference evidence="2 3" key="1">
    <citation type="journal article" date="2015" name="Nature">
        <title>rRNA introns, odd ribosomes, and small enigmatic genomes across a large radiation of phyla.</title>
        <authorList>
            <person name="Brown C.T."/>
            <person name="Hug L.A."/>
            <person name="Thomas B.C."/>
            <person name="Sharon I."/>
            <person name="Castelle C.J."/>
            <person name="Singh A."/>
            <person name="Wilkins M.J."/>
            <person name="Williams K.H."/>
            <person name="Banfield J.F."/>
        </authorList>
    </citation>
    <scope>NUCLEOTIDE SEQUENCE [LARGE SCALE GENOMIC DNA]</scope>
</reference>
<sequence>MGWSLAWHKVKQILGEQYVITEIRYYTGIKQNDDKMKSYLKYLDKIGFTVITKPLKEIKTEDNKLIYKSNFDVEITADMAFDRANIDNFIIFSGDSDFDYIVKKLRDVGKKVICYASRKTLSWELKLSVDRYNFLENYKDKFSR</sequence>
<dbReference type="InterPro" id="IPR021139">
    <property type="entry name" value="NYN"/>
</dbReference>
<organism evidence="2 3">
    <name type="scientific">Berkelbacteria bacterium GW2011_GWA2_38_9</name>
    <dbReference type="NCBI Taxonomy" id="1618334"/>
    <lineage>
        <taxon>Bacteria</taxon>
        <taxon>Candidatus Berkelbacteria</taxon>
    </lineage>
</organism>
<dbReference type="InterPro" id="IPR047140">
    <property type="entry name" value="LabA"/>
</dbReference>
<evidence type="ECO:0000313" key="3">
    <source>
        <dbReference type="Proteomes" id="UP000033934"/>
    </source>
</evidence>